<feature type="domain" description="Glycosyl transferase family 1" evidence="2">
    <location>
        <begin position="178"/>
        <end position="333"/>
    </location>
</feature>
<sequence length="373" mass="43245">MYKKFEEVLFIGPEKDYGGMGSVLEIYANYIPSFKFIASYPSFQSGRKGWENKIYASLFFLQCIFHYIYVLIFDRKIKIVHIHSASNGSFIRKSILTHIGKVLNKKVVLHIHSGNFKNYYYNAGLLKKYIIYTLKKSDKVICLSNEWLEFYSKELNLKNVIVLPNPVDTHVKTLFDYNKEKINLLFLGKVCKEKGIFDLIEFLKTNVWFQKNYIGLTIAGNGEIQKLLHIINNENLSEHIQYIGWIKAEEKNRVIQEADIYILPSYFEGVPISILECMSAGKPIIATKVGGVPSIVEANENGWLFEPGKFEQLNKIFDEIFSSKKLITKYGENSWIKAQKYKPEAIIQKLLTIYSEMLPLQSSVKEEVKNYFL</sequence>
<dbReference type="InterPro" id="IPR028098">
    <property type="entry name" value="Glyco_trans_4-like_N"/>
</dbReference>
<evidence type="ECO:0000256" key="1">
    <source>
        <dbReference type="SAM" id="Phobius"/>
    </source>
</evidence>
<keyword evidence="1" id="KW-0472">Membrane</keyword>
<keyword evidence="1" id="KW-1133">Transmembrane helix</keyword>
<keyword evidence="4" id="KW-0808">Transferase</keyword>
<organism evidence="4 5">
    <name type="scientific">Hydrotalea sandarakina</name>
    <dbReference type="NCBI Taxonomy" id="1004304"/>
    <lineage>
        <taxon>Bacteria</taxon>
        <taxon>Pseudomonadati</taxon>
        <taxon>Bacteroidota</taxon>
        <taxon>Chitinophagia</taxon>
        <taxon>Chitinophagales</taxon>
        <taxon>Chitinophagaceae</taxon>
        <taxon>Hydrotalea</taxon>
    </lineage>
</organism>
<reference evidence="4 5" key="1">
    <citation type="submission" date="2018-06" db="EMBL/GenBank/DDBJ databases">
        <title>Genomic Encyclopedia of Archaeal and Bacterial Type Strains, Phase II (KMG-II): from individual species to whole genera.</title>
        <authorList>
            <person name="Goeker M."/>
        </authorList>
    </citation>
    <scope>NUCLEOTIDE SEQUENCE [LARGE SCALE GENOMIC DNA]</scope>
    <source>
        <strain evidence="4 5">DSM 23241</strain>
    </source>
</reference>
<dbReference type="Proteomes" id="UP000249720">
    <property type="component" value="Unassembled WGS sequence"/>
</dbReference>
<dbReference type="CDD" id="cd03801">
    <property type="entry name" value="GT4_PimA-like"/>
    <property type="match status" value="1"/>
</dbReference>
<name>A0A2W7SCK2_9BACT</name>
<gene>
    <name evidence="4" type="ORF">LX80_00897</name>
</gene>
<comment type="caution">
    <text evidence="4">The sequence shown here is derived from an EMBL/GenBank/DDBJ whole genome shotgun (WGS) entry which is preliminary data.</text>
</comment>
<keyword evidence="1" id="KW-0812">Transmembrane</keyword>
<proteinExistence type="predicted"/>
<feature type="domain" description="Glycosyltransferase subfamily 4-like N-terminal" evidence="3">
    <location>
        <begin position="67"/>
        <end position="170"/>
    </location>
</feature>
<dbReference type="Pfam" id="PF00534">
    <property type="entry name" value="Glycos_transf_1"/>
    <property type="match status" value="1"/>
</dbReference>
<evidence type="ECO:0000313" key="4">
    <source>
        <dbReference type="EMBL" id="PZX64697.1"/>
    </source>
</evidence>
<protein>
    <submittedName>
        <fullName evidence="4">Glycosyltransferase involved in cell wall biosynthesis</fullName>
    </submittedName>
</protein>
<evidence type="ECO:0000259" key="3">
    <source>
        <dbReference type="Pfam" id="PF13439"/>
    </source>
</evidence>
<evidence type="ECO:0000313" key="5">
    <source>
        <dbReference type="Proteomes" id="UP000249720"/>
    </source>
</evidence>
<dbReference type="RefSeq" id="WP_111293849.1">
    <property type="nucleotide sequence ID" value="NZ_QKZV01000002.1"/>
</dbReference>
<dbReference type="OrthoDB" id="7560678at2"/>
<keyword evidence="5" id="KW-1185">Reference proteome</keyword>
<dbReference type="SUPFAM" id="SSF53756">
    <property type="entry name" value="UDP-Glycosyltransferase/glycogen phosphorylase"/>
    <property type="match status" value="1"/>
</dbReference>
<dbReference type="Pfam" id="PF13439">
    <property type="entry name" value="Glyco_transf_4"/>
    <property type="match status" value="1"/>
</dbReference>
<dbReference type="AlphaFoldDB" id="A0A2W7SCK2"/>
<feature type="transmembrane region" description="Helical" evidence="1">
    <location>
        <begin position="54"/>
        <end position="73"/>
    </location>
</feature>
<accession>A0A2W7SCK2</accession>
<dbReference type="EMBL" id="QKZV01000002">
    <property type="protein sequence ID" value="PZX64697.1"/>
    <property type="molecule type" value="Genomic_DNA"/>
</dbReference>
<dbReference type="Gene3D" id="3.40.50.2000">
    <property type="entry name" value="Glycogen Phosphorylase B"/>
    <property type="match status" value="2"/>
</dbReference>
<dbReference type="InterPro" id="IPR001296">
    <property type="entry name" value="Glyco_trans_1"/>
</dbReference>
<dbReference type="GO" id="GO:0016757">
    <property type="term" value="F:glycosyltransferase activity"/>
    <property type="evidence" value="ECO:0007669"/>
    <property type="project" value="InterPro"/>
</dbReference>
<evidence type="ECO:0000259" key="2">
    <source>
        <dbReference type="Pfam" id="PF00534"/>
    </source>
</evidence>
<dbReference type="PANTHER" id="PTHR12526">
    <property type="entry name" value="GLYCOSYLTRANSFERASE"/>
    <property type="match status" value="1"/>
</dbReference>